<reference evidence="1 2" key="1">
    <citation type="submission" date="2012-09" db="EMBL/GenBank/DDBJ databases">
        <title>Genome Sequence of alkane-degrading Bacterium Alcanivorax venustensis ISO4.</title>
        <authorList>
            <person name="Lai Q."/>
            <person name="Shao Z."/>
        </authorList>
    </citation>
    <scope>NUCLEOTIDE SEQUENCE [LARGE SCALE GENOMIC DNA]</scope>
    <source>
        <strain evidence="1 2">ISO4</strain>
    </source>
</reference>
<evidence type="ECO:0008006" key="3">
    <source>
        <dbReference type="Google" id="ProtNLM"/>
    </source>
</evidence>
<sequence length="147" mass="17118">MTKDLKRPHTTEQASDAVDLREEHVPRPLAAVWGAFLYEGLMVSSRNPERREHVLLRWKESRAELITQSCGYLDRLWLLSRDRLREVAWPDRPFEEEVVTQFGELLGYHLILNDGELPDEKEADAVIRYLVDRFFEARAEPGDGADK</sequence>
<dbReference type="RefSeq" id="WP_194855568.1">
    <property type="nucleotide sequence ID" value="NZ_ARXR01000007.1"/>
</dbReference>
<dbReference type="EMBL" id="ARXR01000007">
    <property type="protein sequence ID" value="MBF5052658.1"/>
    <property type="molecule type" value="Genomic_DNA"/>
</dbReference>
<accession>A0ABS0AF06</accession>
<gene>
    <name evidence="1" type="ORF">ISO4_01260</name>
</gene>
<organism evidence="1 2">
    <name type="scientific">Alloalcanivorax venustensis ISO4</name>
    <dbReference type="NCBI Taxonomy" id="1177184"/>
    <lineage>
        <taxon>Bacteria</taxon>
        <taxon>Pseudomonadati</taxon>
        <taxon>Pseudomonadota</taxon>
        <taxon>Gammaproteobacteria</taxon>
        <taxon>Oceanospirillales</taxon>
        <taxon>Alcanivoracaceae</taxon>
        <taxon>Alloalcanivorax</taxon>
    </lineage>
</organism>
<evidence type="ECO:0000313" key="1">
    <source>
        <dbReference type="EMBL" id="MBF5052658.1"/>
    </source>
</evidence>
<comment type="caution">
    <text evidence="1">The sequence shown here is derived from an EMBL/GenBank/DDBJ whole genome shotgun (WGS) entry which is preliminary data.</text>
</comment>
<evidence type="ECO:0000313" key="2">
    <source>
        <dbReference type="Proteomes" id="UP000644441"/>
    </source>
</evidence>
<keyword evidence="2" id="KW-1185">Reference proteome</keyword>
<proteinExistence type="predicted"/>
<protein>
    <recommendedName>
        <fullName evidence="3">TetR family transcriptional regulator</fullName>
    </recommendedName>
</protein>
<dbReference type="Proteomes" id="UP000644441">
    <property type="component" value="Unassembled WGS sequence"/>
</dbReference>
<name>A0ABS0AF06_9GAMM</name>